<feature type="transmembrane region" description="Helical" evidence="1">
    <location>
        <begin position="53"/>
        <end position="74"/>
    </location>
</feature>
<protein>
    <submittedName>
        <fullName evidence="3">Uncharacterized protein</fullName>
    </submittedName>
</protein>
<reference evidence="3" key="1">
    <citation type="submission" date="2022-11" db="UniProtKB">
        <authorList>
            <consortium name="WormBaseParasite"/>
        </authorList>
    </citation>
    <scope>IDENTIFICATION</scope>
</reference>
<evidence type="ECO:0000313" key="2">
    <source>
        <dbReference type="Proteomes" id="UP000887574"/>
    </source>
</evidence>
<keyword evidence="2" id="KW-1185">Reference proteome</keyword>
<dbReference type="InterPro" id="IPR038050">
    <property type="entry name" value="Neuro_actylchol_rec"/>
</dbReference>
<dbReference type="WBParaSite" id="jg6081">
    <property type="protein sequence ID" value="jg6081"/>
    <property type="gene ID" value="jg6081"/>
</dbReference>
<dbReference type="AlphaFoldDB" id="A0A915EHH0"/>
<organism evidence="2 3">
    <name type="scientific">Ditylenchus dipsaci</name>
    <dbReference type="NCBI Taxonomy" id="166011"/>
    <lineage>
        <taxon>Eukaryota</taxon>
        <taxon>Metazoa</taxon>
        <taxon>Ecdysozoa</taxon>
        <taxon>Nematoda</taxon>
        <taxon>Chromadorea</taxon>
        <taxon>Rhabditida</taxon>
        <taxon>Tylenchina</taxon>
        <taxon>Tylenchomorpha</taxon>
        <taxon>Sphaerularioidea</taxon>
        <taxon>Anguinidae</taxon>
        <taxon>Anguininae</taxon>
        <taxon>Ditylenchus</taxon>
    </lineage>
</organism>
<dbReference type="GO" id="GO:0006811">
    <property type="term" value="P:monoatomic ion transport"/>
    <property type="evidence" value="ECO:0007669"/>
    <property type="project" value="InterPro"/>
</dbReference>
<accession>A0A915EHH0</accession>
<keyword evidence="1" id="KW-0812">Transmembrane</keyword>
<evidence type="ECO:0000313" key="3">
    <source>
        <dbReference type="WBParaSite" id="jg6081"/>
    </source>
</evidence>
<dbReference type="SUPFAM" id="SSF90112">
    <property type="entry name" value="Neurotransmitter-gated ion-channel transmembrane pore"/>
    <property type="match status" value="1"/>
</dbReference>
<dbReference type="Gene3D" id="1.20.58.390">
    <property type="entry name" value="Neurotransmitter-gated ion-channel transmembrane domain"/>
    <property type="match status" value="1"/>
</dbReference>
<dbReference type="Proteomes" id="UP000887574">
    <property type="component" value="Unplaced"/>
</dbReference>
<proteinExistence type="predicted"/>
<feature type="transmembrane region" description="Helical" evidence="1">
    <location>
        <begin position="28"/>
        <end position="46"/>
    </location>
</feature>
<keyword evidence="1" id="KW-0472">Membrane</keyword>
<name>A0A915EHH0_9BILA</name>
<dbReference type="GO" id="GO:0016020">
    <property type="term" value="C:membrane"/>
    <property type="evidence" value="ECO:0007669"/>
    <property type="project" value="InterPro"/>
</dbReference>
<dbReference type="InterPro" id="IPR036719">
    <property type="entry name" value="Neuro-gated_channel_TM_sf"/>
</dbReference>
<sequence length="131" mass="15017">MKVFFPCILLVVASWLHFWIHGSWSVPRTISAAAPFFILVAVLFLLPSPTRAMVVWLVLCVLITFCSFLEYFLVICCGIHQRVRYTNGLLHPTTTNTISHDEDRELQRPPRSQSWKWNTKLAAPDLTTIST</sequence>
<evidence type="ECO:0000256" key="1">
    <source>
        <dbReference type="SAM" id="Phobius"/>
    </source>
</evidence>
<keyword evidence="1" id="KW-1133">Transmembrane helix</keyword>